<evidence type="ECO:0000256" key="2">
    <source>
        <dbReference type="ARBA" id="ARBA00022801"/>
    </source>
</evidence>
<evidence type="ECO:0008006" key="5">
    <source>
        <dbReference type="Google" id="ProtNLM"/>
    </source>
</evidence>
<accession>A0A238YZ02</accession>
<comment type="similarity">
    <text evidence="1">Belongs to the esterase D family.</text>
</comment>
<evidence type="ECO:0000313" key="4">
    <source>
        <dbReference type="Proteomes" id="UP000198305"/>
    </source>
</evidence>
<dbReference type="InterPro" id="IPR052558">
    <property type="entry name" value="Siderophore_Hydrolase_D"/>
</dbReference>
<proteinExistence type="inferred from homology"/>
<dbReference type="AlphaFoldDB" id="A0A238YZ02"/>
<dbReference type="Proteomes" id="UP000198305">
    <property type="component" value="Unassembled WGS sequence"/>
</dbReference>
<dbReference type="PANTHER" id="PTHR40841:SF2">
    <property type="entry name" value="SIDEROPHORE-DEGRADING ESTERASE (EUROFUNG)"/>
    <property type="match status" value="1"/>
</dbReference>
<reference evidence="4" key="1">
    <citation type="submission" date="2017-06" db="EMBL/GenBank/DDBJ databases">
        <authorList>
            <person name="Varghese N."/>
            <person name="Submissions S."/>
        </authorList>
    </citation>
    <scope>NUCLEOTIDE SEQUENCE [LARGE SCALE GENOMIC DNA]</scope>
    <source>
        <strain evidence="4">Ca-68</strain>
    </source>
</reference>
<organism evidence="3 4">
    <name type="scientific">Methylobacillus rhizosphaerae</name>
    <dbReference type="NCBI Taxonomy" id="551994"/>
    <lineage>
        <taxon>Bacteria</taxon>
        <taxon>Pseudomonadati</taxon>
        <taxon>Pseudomonadota</taxon>
        <taxon>Betaproteobacteria</taxon>
        <taxon>Nitrosomonadales</taxon>
        <taxon>Methylophilaceae</taxon>
        <taxon>Methylobacillus</taxon>
    </lineage>
</organism>
<dbReference type="PANTHER" id="PTHR40841">
    <property type="entry name" value="SIDEROPHORE TRIACETYLFUSARININE C ESTERASE"/>
    <property type="match status" value="1"/>
</dbReference>
<name>A0A238YZ02_9PROT</name>
<evidence type="ECO:0000313" key="3">
    <source>
        <dbReference type="EMBL" id="SNR75863.1"/>
    </source>
</evidence>
<keyword evidence="2" id="KW-0378">Hydrolase</keyword>
<dbReference type="SUPFAM" id="SSF53474">
    <property type="entry name" value="alpha/beta-Hydrolases"/>
    <property type="match status" value="1"/>
</dbReference>
<keyword evidence="4" id="KW-1185">Reference proteome</keyword>
<dbReference type="InterPro" id="IPR000801">
    <property type="entry name" value="Esterase-like"/>
</dbReference>
<evidence type="ECO:0000256" key="1">
    <source>
        <dbReference type="ARBA" id="ARBA00005622"/>
    </source>
</evidence>
<protein>
    <recommendedName>
        <fullName evidence="5">Esterase</fullName>
    </recommendedName>
</protein>
<dbReference type="Pfam" id="PF00756">
    <property type="entry name" value="Esterase"/>
    <property type="match status" value="1"/>
</dbReference>
<dbReference type="GO" id="GO:0016788">
    <property type="term" value="F:hydrolase activity, acting on ester bonds"/>
    <property type="evidence" value="ECO:0007669"/>
    <property type="project" value="TreeGrafter"/>
</dbReference>
<dbReference type="InterPro" id="IPR029058">
    <property type="entry name" value="AB_hydrolase_fold"/>
</dbReference>
<dbReference type="EMBL" id="FZOA01000003">
    <property type="protein sequence ID" value="SNR75863.1"/>
    <property type="molecule type" value="Genomic_DNA"/>
</dbReference>
<dbReference type="OrthoDB" id="9784036at2"/>
<dbReference type="Gene3D" id="3.40.50.1820">
    <property type="entry name" value="alpha/beta hydrolase"/>
    <property type="match status" value="1"/>
</dbReference>
<gene>
    <name evidence="3" type="ORF">SAMN05192560_0921</name>
</gene>
<sequence length="335" mass="37037">MQLKFDTSYRHMGVLRQVATRMGLAMLLVCGVMQEEVRAEAVREEVLAPLPVDWQPATFSRSLGFDLTSRYTGQTYRILLGLPHKPAPAGGYPVLWALDGLASFPLMETARPRPVSANESAQWRRKIGDEPAGLIVAIGYASGDPIDVNARALDYTPVTSGSTGDTFSSQHGGEENFLRFLTEELRPLIASHFAINPERNTLFGFSYGGLFTLNTLARAPGFFQRYWASSPSLWFGGHQTMKLLPDRLKNNATALTGVNKVMITVGSDEQYPASFSSEQEYKKLQERTMVDNAEQYAQALQAQGLAVSFEKLPAHDHMDMLMHGARRVVGFAFAP</sequence>